<feature type="chain" id="PRO_5036598128" evidence="1">
    <location>
        <begin position="20"/>
        <end position="251"/>
    </location>
</feature>
<reference evidence="2" key="2">
    <citation type="submission" date="2020-10" db="EMBL/GenBank/DDBJ databases">
        <authorList>
            <person name="Cooper E.A."/>
            <person name="Brenton Z.W."/>
            <person name="Flinn B.S."/>
            <person name="Jenkins J."/>
            <person name="Shu S."/>
            <person name="Flowers D."/>
            <person name="Luo F."/>
            <person name="Wang Y."/>
            <person name="Xia P."/>
            <person name="Barry K."/>
            <person name="Daum C."/>
            <person name="Lipzen A."/>
            <person name="Yoshinaga Y."/>
            <person name="Schmutz J."/>
            <person name="Saski C."/>
            <person name="Vermerris W."/>
            <person name="Kresovich S."/>
        </authorList>
    </citation>
    <scope>NUCLEOTIDE SEQUENCE</scope>
</reference>
<evidence type="ECO:0000313" key="2">
    <source>
        <dbReference type="EMBL" id="KAG0528579.1"/>
    </source>
</evidence>
<protein>
    <submittedName>
        <fullName evidence="2">Uncharacterized protein</fullName>
    </submittedName>
</protein>
<evidence type="ECO:0000313" key="3">
    <source>
        <dbReference type="Proteomes" id="UP000807115"/>
    </source>
</evidence>
<dbReference type="EMBL" id="CM027684">
    <property type="protein sequence ID" value="KAG0528578.1"/>
    <property type="molecule type" value="Genomic_DNA"/>
</dbReference>
<feature type="signal peptide" evidence="1">
    <location>
        <begin position="1"/>
        <end position="19"/>
    </location>
</feature>
<organism evidence="2 3">
    <name type="scientific">Sorghum bicolor</name>
    <name type="common">Sorghum</name>
    <name type="synonym">Sorghum vulgare</name>
    <dbReference type="NCBI Taxonomy" id="4558"/>
    <lineage>
        <taxon>Eukaryota</taxon>
        <taxon>Viridiplantae</taxon>
        <taxon>Streptophyta</taxon>
        <taxon>Embryophyta</taxon>
        <taxon>Tracheophyta</taxon>
        <taxon>Spermatophyta</taxon>
        <taxon>Magnoliopsida</taxon>
        <taxon>Liliopsida</taxon>
        <taxon>Poales</taxon>
        <taxon>Poaceae</taxon>
        <taxon>PACMAD clade</taxon>
        <taxon>Panicoideae</taxon>
        <taxon>Andropogonodae</taxon>
        <taxon>Andropogoneae</taxon>
        <taxon>Sorghinae</taxon>
        <taxon>Sorghum</taxon>
    </lineage>
</organism>
<comment type="caution">
    <text evidence="2">The sequence shown here is derived from an EMBL/GenBank/DDBJ whole genome shotgun (WGS) entry which is preliminary data.</text>
</comment>
<reference evidence="2" key="1">
    <citation type="journal article" date="2019" name="BMC Genomics">
        <title>A new reference genome for Sorghum bicolor reveals high levels of sequence similarity between sweet and grain genotypes: implications for the genetics of sugar metabolism.</title>
        <authorList>
            <person name="Cooper E.A."/>
            <person name="Brenton Z.W."/>
            <person name="Flinn B.S."/>
            <person name="Jenkins J."/>
            <person name="Shu S."/>
            <person name="Flowers D."/>
            <person name="Luo F."/>
            <person name="Wang Y."/>
            <person name="Xia P."/>
            <person name="Barry K."/>
            <person name="Daum C."/>
            <person name="Lipzen A."/>
            <person name="Yoshinaga Y."/>
            <person name="Schmutz J."/>
            <person name="Saski C."/>
            <person name="Vermerris W."/>
            <person name="Kresovich S."/>
        </authorList>
    </citation>
    <scope>NUCLEOTIDE SEQUENCE</scope>
</reference>
<gene>
    <name evidence="2" type="ORF">BDA96_05G023600</name>
</gene>
<dbReference type="AlphaFoldDB" id="A0A921UEC2"/>
<evidence type="ECO:0000256" key="1">
    <source>
        <dbReference type="SAM" id="SignalP"/>
    </source>
</evidence>
<dbReference type="InterPro" id="IPR035506">
    <property type="entry name" value="Pollen_allergen/Os"/>
</dbReference>
<dbReference type="Proteomes" id="UP000807115">
    <property type="component" value="Chromosome 5"/>
</dbReference>
<keyword evidence="1" id="KW-0732">Signal</keyword>
<sequence>MAGRKILLLLLLCAMDRVAVVVLAVAGQQGADPRALPAEWATAIKYKATMDVKTRQAFDGVVAAAPAEKRSEAVEAVLQQQLNMDVSLGKATASGDENNFVSVAGAYEKAADAVIAASPANKLGTMAFAYNGVVAPDPGRCTAAAAADKPFCETYAKTEKAFAGVIATGDSPRTRLGFTDVVLKQRLATDAAINKAYAEGDKDKIAKILAAYAQAADAVAAAAPPEKLRVMEQTFSAVAAAAHQPAAAAKA</sequence>
<accession>A0A921UEC2</accession>
<dbReference type="Gene3D" id="1.20.120.320">
    <property type="entry name" value="Group V grass pollen allergen"/>
    <property type="match status" value="1"/>
</dbReference>
<name>A0A921UEC2_SORBI</name>
<proteinExistence type="predicted"/>
<dbReference type="EMBL" id="CM027684">
    <property type="protein sequence ID" value="KAG0528579.1"/>
    <property type="molecule type" value="Genomic_DNA"/>
</dbReference>
<dbReference type="EMBL" id="CM027684">
    <property type="protein sequence ID" value="KAG0528577.1"/>
    <property type="molecule type" value="Genomic_DNA"/>
</dbReference>